<evidence type="ECO:0000313" key="4">
    <source>
        <dbReference type="Proteomes" id="UP001231189"/>
    </source>
</evidence>
<evidence type="ECO:0000256" key="1">
    <source>
        <dbReference type="SAM" id="Phobius"/>
    </source>
</evidence>
<protein>
    <recommendedName>
        <fullName evidence="2">FBD domain-containing protein</fullName>
    </recommendedName>
</protein>
<reference evidence="3" key="1">
    <citation type="submission" date="2023-07" db="EMBL/GenBank/DDBJ databases">
        <title>A chromosome-level genome assembly of Lolium multiflorum.</title>
        <authorList>
            <person name="Chen Y."/>
            <person name="Copetti D."/>
            <person name="Kolliker R."/>
            <person name="Studer B."/>
        </authorList>
    </citation>
    <scope>NUCLEOTIDE SEQUENCE</scope>
    <source>
        <strain evidence="3">02402/16</strain>
        <tissue evidence="3">Leaf</tissue>
    </source>
</reference>
<accession>A0AAD8W4E6</accession>
<keyword evidence="4" id="KW-1185">Reference proteome</keyword>
<feature type="transmembrane region" description="Helical" evidence="1">
    <location>
        <begin position="67"/>
        <end position="88"/>
    </location>
</feature>
<name>A0AAD8W4E6_LOLMU</name>
<sequence>MVEDLSWSYSCAVQSVGIGELLWRLRSLDLWTDDSAYVLRLNIDFSEYMHVDHDLIQKIALLPPFSVLHIVLAAYGHVFGAVVSNLLATYTSILSLKVVIWNFKRTQACPADCLCDESPNWRSQTIPMMSLEEIEIDGFEGTSHEVDFLKLLFRCATRMKRMTVRISHKLFPSDRGYKEMLSIFEANASVKCYVYRRSGWY</sequence>
<keyword evidence="1" id="KW-1133">Transmembrane helix</keyword>
<comment type="caution">
    <text evidence="3">The sequence shown here is derived from an EMBL/GenBank/DDBJ whole genome shotgun (WGS) entry which is preliminary data.</text>
</comment>
<dbReference type="Pfam" id="PF08387">
    <property type="entry name" value="FBD"/>
    <property type="match status" value="1"/>
</dbReference>
<gene>
    <name evidence="3" type="ORF">QYE76_006476</name>
</gene>
<dbReference type="Proteomes" id="UP001231189">
    <property type="component" value="Unassembled WGS sequence"/>
</dbReference>
<dbReference type="InterPro" id="IPR006566">
    <property type="entry name" value="FBD"/>
</dbReference>
<feature type="domain" description="FBD" evidence="2">
    <location>
        <begin position="129"/>
        <end position="163"/>
    </location>
</feature>
<evidence type="ECO:0000313" key="3">
    <source>
        <dbReference type="EMBL" id="KAK1632161.1"/>
    </source>
</evidence>
<organism evidence="3 4">
    <name type="scientific">Lolium multiflorum</name>
    <name type="common">Italian ryegrass</name>
    <name type="synonym">Lolium perenne subsp. multiflorum</name>
    <dbReference type="NCBI Taxonomy" id="4521"/>
    <lineage>
        <taxon>Eukaryota</taxon>
        <taxon>Viridiplantae</taxon>
        <taxon>Streptophyta</taxon>
        <taxon>Embryophyta</taxon>
        <taxon>Tracheophyta</taxon>
        <taxon>Spermatophyta</taxon>
        <taxon>Magnoliopsida</taxon>
        <taxon>Liliopsida</taxon>
        <taxon>Poales</taxon>
        <taxon>Poaceae</taxon>
        <taxon>BOP clade</taxon>
        <taxon>Pooideae</taxon>
        <taxon>Poodae</taxon>
        <taxon>Poeae</taxon>
        <taxon>Poeae Chloroplast Group 2 (Poeae type)</taxon>
        <taxon>Loliodinae</taxon>
        <taxon>Loliinae</taxon>
        <taxon>Lolium</taxon>
    </lineage>
</organism>
<evidence type="ECO:0000259" key="2">
    <source>
        <dbReference type="Pfam" id="PF08387"/>
    </source>
</evidence>
<dbReference type="InterPro" id="IPR055312">
    <property type="entry name" value="FBL15-like"/>
</dbReference>
<dbReference type="EMBL" id="JAUUTY010000005">
    <property type="protein sequence ID" value="KAK1632161.1"/>
    <property type="molecule type" value="Genomic_DNA"/>
</dbReference>
<dbReference type="PANTHER" id="PTHR34709:SF62">
    <property type="entry name" value="OS12G0545400 PROTEIN"/>
    <property type="match status" value="1"/>
</dbReference>
<keyword evidence="1" id="KW-0472">Membrane</keyword>
<dbReference type="PANTHER" id="PTHR34709">
    <property type="entry name" value="OS10G0396666 PROTEIN"/>
    <property type="match status" value="1"/>
</dbReference>
<dbReference type="AlphaFoldDB" id="A0AAD8W4E6"/>
<keyword evidence="1" id="KW-0812">Transmembrane</keyword>
<proteinExistence type="predicted"/>